<organism evidence="6 7">
    <name type="scientific">Hypholoma sublateritium (strain FD-334 SS-4)</name>
    <dbReference type="NCBI Taxonomy" id="945553"/>
    <lineage>
        <taxon>Eukaryota</taxon>
        <taxon>Fungi</taxon>
        <taxon>Dikarya</taxon>
        <taxon>Basidiomycota</taxon>
        <taxon>Agaricomycotina</taxon>
        <taxon>Agaricomycetes</taxon>
        <taxon>Agaricomycetidae</taxon>
        <taxon>Agaricales</taxon>
        <taxon>Agaricineae</taxon>
        <taxon>Strophariaceae</taxon>
        <taxon>Hypholoma</taxon>
    </lineage>
</organism>
<feature type="domain" description="Exonuclease" evidence="5">
    <location>
        <begin position="132"/>
        <end position="351"/>
    </location>
</feature>
<dbReference type="AlphaFoldDB" id="A0A0D2PFR1"/>
<dbReference type="SMART" id="SM00479">
    <property type="entry name" value="EXOIII"/>
    <property type="match status" value="1"/>
</dbReference>
<evidence type="ECO:0000256" key="3">
    <source>
        <dbReference type="ARBA" id="ARBA00022839"/>
    </source>
</evidence>
<evidence type="ECO:0000256" key="1">
    <source>
        <dbReference type="ARBA" id="ARBA00022722"/>
    </source>
</evidence>
<dbReference type="PANTHER" id="PTHR23044:SF61">
    <property type="entry name" value="3'-5' EXORIBONUCLEASE 1-RELATED"/>
    <property type="match status" value="1"/>
</dbReference>
<name>A0A0D2PFR1_HYPSF</name>
<reference evidence="7" key="1">
    <citation type="submission" date="2014-04" db="EMBL/GenBank/DDBJ databases">
        <title>Evolutionary Origins and Diversification of the Mycorrhizal Mutualists.</title>
        <authorList>
            <consortium name="DOE Joint Genome Institute"/>
            <consortium name="Mycorrhizal Genomics Consortium"/>
            <person name="Kohler A."/>
            <person name="Kuo A."/>
            <person name="Nagy L.G."/>
            <person name="Floudas D."/>
            <person name="Copeland A."/>
            <person name="Barry K.W."/>
            <person name="Cichocki N."/>
            <person name="Veneault-Fourrey C."/>
            <person name="LaButti K."/>
            <person name="Lindquist E.A."/>
            <person name="Lipzen A."/>
            <person name="Lundell T."/>
            <person name="Morin E."/>
            <person name="Murat C."/>
            <person name="Riley R."/>
            <person name="Ohm R."/>
            <person name="Sun H."/>
            <person name="Tunlid A."/>
            <person name="Henrissat B."/>
            <person name="Grigoriev I.V."/>
            <person name="Hibbett D.S."/>
            <person name="Martin F."/>
        </authorList>
    </citation>
    <scope>NUCLEOTIDE SEQUENCE [LARGE SCALE GENOMIC DNA]</scope>
    <source>
        <strain evidence="7">FD-334 SS-4</strain>
    </source>
</reference>
<evidence type="ECO:0000256" key="4">
    <source>
        <dbReference type="SAM" id="MobiDB-lite"/>
    </source>
</evidence>
<dbReference type="Pfam" id="PF00929">
    <property type="entry name" value="RNase_T"/>
    <property type="match status" value="1"/>
</dbReference>
<feature type="compositionally biased region" description="Pro residues" evidence="4">
    <location>
        <begin position="76"/>
        <end position="91"/>
    </location>
</feature>
<dbReference type="SUPFAM" id="SSF53098">
    <property type="entry name" value="Ribonuclease H-like"/>
    <property type="match status" value="1"/>
</dbReference>
<gene>
    <name evidence="6" type="ORF">HYPSUDRAFT_35299</name>
</gene>
<dbReference type="InterPro" id="IPR012337">
    <property type="entry name" value="RNaseH-like_sf"/>
</dbReference>
<dbReference type="Gene3D" id="3.30.420.10">
    <property type="entry name" value="Ribonuclease H-like superfamily/Ribonuclease H"/>
    <property type="match status" value="1"/>
</dbReference>
<dbReference type="GO" id="GO:0003676">
    <property type="term" value="F:nucleic acid binding"/>
    <property type="evidence" value="ECO:0007669"/>
    <property type="project" value="InterPro"/>
</dbReference>
<dbReference type="InterPro" id="IPR013520">
    <property type="entry name" value="Ribonucl_H"/>
</dbReference>
<protein>
    <recommendedName>
        <fullName evidence="5">Exonuclease domain-containing protein</fullName>
    </recommendedName>
</protein>
<accession>A0A0D2PFR1</accession>
<keyword evidence="3" id="KW-0269">Exonuclease</keyword>
<dbReference type="InterPro" id="IPR036397">
    <property type="entry name" value="RNaseH_sf"/>
</dbReference>
<keyword evidence="1" id="KW-0540">Nuclease</keyword>
<dbReference type="CDD" id="cd06133">
    <property type="entry name" value="ERI-1_3'hExo_like"/>
    <property type="match status" value="1"/>
</dbReference>
<keyword evidence="7" id="KW-1185">Reference proteome</keyword>
<dbReference type="EMBL" id="KN817524">
    <property type="protein sequence ID" value="KJA27401.1"/>
    <property type="molecule type" value="Genomic_DNA"/>
</dbReference>
<dbReference type="Proteomes" id="UP000054270">
    <property type="component" value="Unassembled WGS sequence"/>
</dbReference>
<dbReference type="OrthoDB" id="448399at2759"/>
<proteinExistence type="predicted"/>
<dbReference type="GO" id="GO:0000175">
    <property type="term" value="F:3'-5'-RNA exonuclease activity"/>
    <property type="evidence" value="ECO:0007669"/>
    <property type="project" value="InterPro"/>
</dbReference>
<dbReference type="InterPro" id="IPR051274">
    <property type="entry name" value="3-5_Exoribonuclease"/>
</dbReference>
<sequence length="379" mass="42732">MFAVEQVERVLQTLQAHWLACTLVMIAACLMSTFKKPVRSSEHKARQATSQTTPRPDTSSLFTFLLGFGPALRPANTPPVSEPAEQPPFPPRRSKKKMRYHKTARQPKTKKAIVAPAVTVCALPRTTQPYDAFLVLDLEGTCELGTDFSYPNEIIEFPVRLLQWTDRADDGSASVLEPVAEFRTFVKPTWRPKLSAFCTQLTGITQEQVDTAPRFSEALAQLEAFLVQHALVDPETKTRLKRFCWCSDGPWDIRDFLVKQCFISQLAMPEWIRGDVLDVRSVVAQWRSAQTGRQVQVPPLFAASGIRTPLNISAQLKALDLPAFEGRQHSGIDDTRNIARIVTELARRGIRLMPNTTIYPGRRWRWMGKHGQVLEDAIP</sequence>
<evidence type="ECO:0000256" key="2">
    <source>
        <dbReference type="ARBA" id="ARBA00022801"/>
    </source>
</evidence>
<feature type="compositionally biased region" description="Basic residues" evidence="4">
    <location>
        <begin position="92"/>
        <end position="105"/>
    </location>
</feature>
<dbReference type="OMA" id="FNYANEI"/>
<evidence type="ECO:0000313" key="7">
    <source>
        <dbReference type="Proteomes" id="UP000054270"/>
    </source>
</evidence>
<evidence type="ECO:0000259" key="5">
    <source>
        <dbReference type="SMART" id="SM00479"/>
    </source>
</evidence>
<keyword evidence="2" id="KW-0378">Hydrolase</keyword>
<dbReference type="PANTHER" id="PTHR23044">
    <property type="entry name" value="3'-5' EXONUCLEASE ERI1-RELATED"/>
    <property type="match status" value="1"/>
</dbReference>
<dbReference type="InterPro" id="IPR047201">
    <property type="entry name" value="ERI-1_3'hExo-like"/>
</dbReference>
<evidence type="ECO:0000313" key="6">
    <source>
        <dbReference type="EMBL" id="KJA27401.1"/>
    </source>
</evidence>
<dbReference type="STRING" id="945553.A0A0D2PFR1"/>
<feature type="region of interest" description="Disordered" evidence="4">
    <location>
        <begin position="75"/>
        <end position="105"/>
    </location>
</feature>